<evidence type="ECO:0000313" key="9">
    <source>
        <dbReference type="EMBL" id="HIW78086.1"/>
    </source>
</evidence>
<dbReference type="PROSITE" id="PS51007">
    <property type="entry name" value="CYTC"/>
    <property type="match status" value="1"/>
</dbReference>
<proteinExistence type="predicted"/>
<evidence type="ECO:0000256" key="3">
    <source>
        <dbReference type="ARBA" id="ARBA00022723"/>
    </source>
</evidence>
<dbReference type="GO" id="GO:0020037">
    <property type="term" value="F:heme binding"/>
    <property type="evidence" value="ECO:0007669"/>
    <property type="project" value="InterPro"/>
</dbReference>
<dbReference type="InterPro" id="IPR009056">
    <property type="entry name" value="Cyt_c-like_dom"/>
</dbReference>
<evidence type="ECO:0000256" key="2">
    <source>
        <dbReference type="ARBA" id="ARBA00022617"/>
    </source>
</evidence>
<dbReference type="SMART" id="SM01235">
    <property type="entry name" value="Haem_bd"/>
    <property type="match status" value="1"/>
</dbReference>
<keyword evidence="3 6" id="KW-0479">Metal-binding</keyword>
<dbReference type="Gene3D" id="1.10.760.10">
    <property type="entry name" value="Cytochrome c-like domain"/>
    <property type="match status" value="2"/>
</dbReference>
<reference evidence="9" key="2">
    <citation type="submission" date="2021-04" db="EMBL/GenBank/DDBJ databases">
        <authorList>
            <person name="Gilroy R."/>
        </authorList>
    </citation>
    <scope>NUCLEOTIDE SEQUENCE</scope>
    <source>
        <strain evidence="9">ChiSxjej5B17-1746</strain>
    </source>
</reference>
<dbReference type="InterPro" id="IPR051395">
    <property type="entry name" value="Cytochrome_c_Peroxidase/MauG"/>
</dbReference>
<dbReference type="SUPFAM" id="SSF46626">
    <property type="entry name" value="Cytochrome c"/>
    <property type="match status" value="2"/>
</dbReference>
<evidence type="ECO:0000256" key="5">
    <source>
        <dbReference type="ARBA" id="ARBA00023004"/>
    </source>
</evidence>
<evidence type="ECO:0000313" key="10">
    <source>
        <dbReference type="Proteomes" id="UP000824264"/>
    </source>
</evidence>
<protein>
    <submittedName>
        <fullName evidence="9">Heme-binding domain-containing protein</fullName>
    </submittedName>
</protein>
<dbReference type="InterPro" id="IPR036909">
    <property type="entry name" value="Cyt_c-like_dom_sf"/>
</dbReference>
<keyword evidence="7" id="KW-0732">Signal</keyword>
<accession>A0A9D1R0X2</accession>
<dbReference type="PANTHER" id="PTHR30600">
    <property type="entry name" value="CYTOCHROME C PEROXIDASE-RELATED"/>
    <property type="match status" value="1"/>
</dbReference>
<evidence type="ECO:0000259" key="8">
    <source>
        <dbReference type="PROSITE" id="PS51007"/>
    </source>
</evidence>
<dbReference type="AlphaFoldDB" id="A0A9D1R0X2"/>
<keyword evidence="5 6" id="KW-0408">Iron</keyword>
<dbReference type="GO" id="GO:0004130">
    <property type="term" value="F:cytochrome-c peroxidase activity"/>
    <property type="evidence" value="ECO:0007669"/>
    <property type="project" value="TreeGrafter"/>
</dbReference>
<dbReference type="InterPro" id="IPR004852">
    <property type="entry name" value="Di-haem_cyt_c_peroxidsae"/>
</dbReference>
<name>A0A9D1R0X2_9BACT</name>
<feature type="chain" id="PRO_5038973348" evidence="7">
    <location>
        <begin position="19"/>
        <end position="461"/>
    </location>
</feature>
<sequence>MKKSMLFAVAALSALTFGAGTSWGVSETPQGYPSLGKFNKVSRIMLDKCMPCHTRNMDLPFYASIPGIKKIIAKDYAAAPRAFDLNHELEGDAKDKPVNESSLAKMAWVTSYDIMPPARFTAVHKNTHLTAKDKEGLLTWIRETRKKHYDNGLAAPERRDEPIQPLPSALHVDTKKAALGQKLFNDVRLSGDESMSCASCHDFAKAGTDGLMIAQGVYDLNSGLNTPTVFNAVFNFRQYWNGRAADVQEAAALAPVDPTMMGSKGWDLILAKLRLDEALTNEYKHAFGPSSWTKENVTAALAEFQKTLVTPDSRFDQWLKGKDDALTAEELKGYQRFKDYRCTSCHVGQNVGGQSLEYMDLKRDYFADRGHPMARDEGYKAVTGRQEDLRRFKVAGLRNVELTAPYLHDGTAQTLSRAVDVMGTYLSGISIDEEDNALIVAFLRTLTGTYQGKPLTGQASK</sequence>
<dbReference type="GO" id="GO:0046872">
    <property type="term" value="F:metal ion binding"/>
    <property type="evidence" value="ECO:0007669"/>
    <property type="project" value="UniProtKB-KW"/>
</dbReference>
<evidence type="ECO:0000256" key="4">
    <source>
        <dbReference type="ARBA" id="ARBA00023002"/>
    </source>
</evidence>
<feature type="signal peptide" evidence="7">
    <location>
        <begin position="1"/>
        <end position="18"/>
    </location>
</feature>
<evidence type="ECO:0000256" key="1">
    <source>
        <dbReference type="ARBA" id="ARBA00004196"/>
    </source>
</evidence>
<comment type="caution">
    <text evidence="9">The sequence shown here is derived from an EMBL/GenBank/DDBJ whole genome shotgun (WGS) entry which is preliminary data.</text>
</comment>
<dbReference type="Proteomes" id="UP000824264">
    <property type="component" value="Unassembled WGS sequence"/>
</dbReference>
<evidence type="ECO:0000256" key="7">
    <source>
        <dbReference type="SAM" id="SignalP"/>
    </source>
</evidence>
<dbReference type="EMBL" id="DXGI01000105">
    <property type="protein sequence ID" value="HIW78086.1"/>
    <property type="molecule type" value="Genomic_DNA"/>
</dbReference>
<comment type="subcellular location">
    <subcellularLocation>
        <location evidence="1">Cell envelope</location>
    </subcellularLocation>
</comment>
<evidence type="ECO:0000256" key="6">
    <source>
        <dbReference type="PROSITE-ProRule" id="PRU00433"/>
    </source>
</evidence>
<feature type="domain" description="Cytochrome c" evidence="8">
    <location>
        <begin position="328"/>
        <end position="447"/>
    </location>
</feature>
<organism evidence="9 10">
    <name type="scientific">Candidatus Bilophila faecipullorum</name>
    <dbReference type="NCBI Taxonomy" id="2838482"/>
    <lineage>
        <taxon>Bacteria</taxon>
        <taxon>Pseudomonadati</taxon>
        <taxon>Thermodesulfobacteriota</taxon>
        <taxon>Desulfovibrionia</taxon>
        <taxon>Desulfovibrionales</taxon>
        <taxon>Desulfovibrionaceae</taxon>
        <taxon>Bilophila</taxon>
    </lineage>
</organism>
<dbReference type="PANTHER" id="PTHR30600:SF7">
    <property type="entry name" value="CYTOCHROME C PEROXIDASE-RELATED"/>
    <property type="match status" value="1"/>
</dbReference>
<dbReference type="Pfam" id="PF14376">
    <property type="entry name" value="Haem_bd"/>
    <property type="match status" value="1"/>
</dbReference>
<dbReference type="Pfam" id="PF03150">
    <property type="entry name" value="CCP_MauG"/>
    <property type="match status" value="1"/>
</dbReference>
<reference evidence="9" key="1">
    <citation type="journal article" date="2021" name="PeerJ">
        <title>Extensive microbial diversity within the chicken gut microbiome revealed by metagenomics and culture.</title>
        <authorList>
            <person name="Gilroy R."/>
            <person name="Ravi A."/>
            <person name="Getino M."/>
            <person name="Pursley I."/>
            <person name="Horton D.L."/>
            <person name="Alikhan N.F."/>
            <person name="Baker D."/>
            <person name="Gharbi K."/>
            <person name="Hall N."/>
            <person name="Watson M."/>
            <person name="Adriaenssens E.M."/>
            <person name="Foster-Nyarko E."/>
            <person name="Jarju S."/>
            <person name="Secka A."/>
            <person name="Antonio M."/>
            <person name="Oren A."/>
            <person name="Chaudhuri R.R."/>
            <person name="La Ragione R."/>
            <person name="Hildebrand F."/>
            <person name="Pallen M.J."/>
        </authorList>
    </citation>
    <scope>NUCLEOTIDE SEQUENCE</scope>
    <source>
        <strain evidence="9">ChiSxjej5B17-1746</strain>
    </source>
</reference>
<keyword evidence="4" id="KW-0560">Oxidoreductase</keyword>
<gene>
    <name evidence="9" type="ORF">H9874_02945</name>
</gene>
<keyword evidence="2 6" id="KW-0349">Heme</keyword>
<dbReference type="GO" id="GO:0009055">
    <property type="term" value="F:electron transfer activity"/>
    <property type="evidence" value="ECO:0007669"/>
    <property type="project" value="InterPro"/>
</dbReference>
<dbReference type="GO" id="GO:0030313">
    <property type="term" value="C:cell envelope"/>
    <property type="evidence" value="ECO:0007669"/>
    <property type="project" value="UniProtKB-SubCell"/>
</dbReference>
<dbReference type="InterPro" id="IPR025992">
    <property type="entry name" value="Haem-bd"/>
</dbReference>